<dbReference type="Pfam" id="PF01042">
    <property type="entry name" value="Ribonuc_L-PSP"/>
    <property type="match status" value="1"/>
</dbReference>
<evidence type="ECO:0000313" key="2">
    <source>
        <dbReference type="Proteomes" id="UP001595444"/>
    </source>
</evidence>
<proteinExistence type="predicted"/>
<dbReference type="InterPro" id="IPR006175">
    <property type="entry name" value="YjgF/YER057c/UK114"/>
</dbReference>
<dbReference type="RefSeq" id="WP_194214399.1">
    <property type="nucleotide sequence ID" value="NZ_CP061205.1"/>
</dbReference>
<dbReference type="Proteomes" id="UP001595444">
    <property type="component" value="Unassembled WGS sequence"/>
</dbReference>
<keyword evidence="1" id="KW-0378">Hydrolase</keyword>
<organism evidence="1 2">
    <name type="scientific">Kordiimonas pumila</name>
    <dbReference type="NCBI Taxonomy" id="2161677"/>
    <lineage>
        <taxon>Bacteria</taxon>
        <taxon>Pseudomonadati</taxon>
        <taxon>Pseudomonadota</taxon>
        <taxon>Alphaproteobacteria</taxon>
        <taxon>Kordiimonadales</taxon>
        <taxon>Kordiimonadaceae</taxon>
        <taxon>Kordiimonas</taxon>
    </lineage>
</organism>
<sequence length="391" mass="42253">MSKHEMVTERLYIGASPLVKKAAPGFKISRAVRVGDWCITNGQMDIGENARVLNTDDIISQTVSCMRSIYELMARTGFCLSELAQLQVFYHADFIEDEAAFRGMILEEFPECGEALMMITRVPSFATVGHVVEIDAMAIKGPQTCVANEKGVVTGVRRGDWVLASSRVNGDSKDICAGLRTILGELGAGLNDVCRLYVYYPADLTAAEHSDIERALAAAFADMPPAYHAALLPKTSKSDFAVELEVIANSGFGFKKIRLGRATAPSADIDWPFAETLRCGDVIFTSGQFSVDETGAVLHAENIVAQSREVMRRLGKALNKAGADFSDLAKIKTYFEGEADLDNWLDNLNARMESLSDPGPASTGIEGLPPVIEGTLLSVDGIVILDSADND</sequence>
<gene>
    <name evidence="1" type="ORF">ACFOKA_17935</name>
</gene>
<dbReference type="SUPFAM" id="SSF55298">
    <property type="entry name" value="YjgF-like"/>
    <property type="match status" value="3"/>
</dbReference>
<dbReference type="InterPro" id="IPR035959">
    <property type="entry name" value="RutC-like_sf"/>
</dbReference>
<dbReference type="EMBL" id="JBHRSL010000028">
    <property type="protein sequence ID" value="MFC3053785.1"/>
    <property type="molecule type" value="Genomic_DNA"/>
</dbReference>
<dbReference type="EC" id="3.5.-.-" evidence="1"/>
<reference evidence="2" key="1">
    <citation type="journal article" date="2019" name="Int. J. Syst. Evol. Microbiol.">
        <title>The Global Catalogue of Microorganisms (GCM) 10K type strain sequencing project: providing services to taxonomists for standard genome sequencing and annotation.</title>
        <authorList>
            <consortium name="The Broad Institute Genomics Platform"/>
            <consortium name="The Broad Institute Genome Sequencing Center for Infectious Disease"/>
            <person name="Wu L."/>
            <person name="Ma J."/>
        </authorList>
    </citation>
    <scope>NUCLEOTIDE SEQUENCE [LARGE SCALE GENOMIC DNA]</scope>
    <source>
        <strain evidence="2">KCTC 62164</strain>
    </source>
</reference>
<protein>
    <submittedName>
        <fullName evidence="1">RidA family protein</fullName>
        <ecNumber evidence="1">3.5.-.-</ecNumber>
    </submittedName>
</protein>
<accession>A0ABV7DA63</accession>
<keyword evidence="2" id="KW-1185">Reference proteome</keyword>
<dbReference type="GO" id="GO:0016787">
    <property type="term" value="F:hydrolase activity"/>
    <property type="evidence" value="ECO:0007669"/>
    <property type="project" value="UniProtKB-KW"/>
</dbReference>
<evidence type="ECO:0000313" key="1">
    <source>
        <dbReference type="EMBL" id="MFC3053785.1"/>
    </source>
</evidence>
<name>A0ABV7DA63_9PROT</name>
<dbReference type="PANTHER" id="PTHR43857">
    <property type="entry name" value="BLR7761 PROTEIN"/>
    <property type="match status" value="1"/>
</dbReference>
<dbReference type="PANTHER" id="PTHR43857:SF1">
    <property type="entry name" value="YJGH FAMILY PROTEIN"/>
    <property type="match status" value="1"/>
</dbReference>
<comment type="caution">
    <text evidence="1">The sequence shown here is derived from an EMBL/GenBank/DDBJ whole genome shotgun (WGS) entry which is preliminary data.</text>
</comment>
<dbReference type="CDD" id="cd00448">
    <property type="entry name" value="YjgF_YER057c_UK114_family"/>
    <property type="match status" value="1"/>
</dbReference>
<dbReference type="Gene3D" id="3.30.1330.40">
    <property type="entry name" value="RutC-like"/>
    <property type="match status" value="3"/>
</dbReference>